<dbReference type="AlphaFoldDB" id="A0A1I9G368"/>
<name>A0A1I9G368_BRUMA</name>
<reference evidence="1" key="2">
    <citation type="submission" date="2012-12" db="EMBL/GenBank/DDBJ databases">
        <authorList>
            <consortium name="WormBase Consortium"/>
            <person name="Ghedin E."/>
            <person name="Paulini M."/>
        </authorList>
    </citation>
    <scope>NUCLEOTIDE SEQUENCE</scope>
    <source>
        <strain evidence="1">FR3</strain>
    </source>
</reference>
<sequence>TESIGEMYEKNIENTYKHYALYLKYIMHKNCCTMFSFIHSSIFQNFIHT</sequence>
<evidence type="ECO:0000313" key="1">
    <source>
        <dbReference type="EMBL" id="CDQ01611.1"/>
    </source>
</evidence>
<organism evidence="1">
    <name type="scientific">Brugia malayi</name>
    <name type="common">Filarial nematode worm</name>
    <dbReference type="NCBI Taxonomy" id="6279"/>
    <lineage>
        <taxon>Eukaryota</taxon>
        <taxon>Metazoa</taxon>
        <taxon>Ecdysozoa</taxon>
        <taxon>Nematoda</taxon>
        <taxon>Chromadorea</taxon>
        <taxon>Rhabditida</taxon>
        <taxon>Spirurina</taxon>
        <taxon>Spiruromorpha</taxon>
        <taxon>Filarioidea</taxon>
        <taxon>Onchocercidae</taxon>
        <taxon>Brugia</taxon>
    </lineage>
</organism>
<reference evidence="1" key="1">
    <citation type="journal article" date="2007" name="Science">
        <title>Draft genome of the filarial nematode parasite Brugia malayi.</title>
        <authorList>
            <person name="Ghedin E."/>
            <person name="Wang S."/>
            <person name="Spiro D."/>
            <person name="Caler E."/>
            <person name="Zhao Q."/>
            <person name="Crabtree J."/>
            <person name="Allen J.E."/>
            <person name="Delcher A.L."/>
            <person name="Guiliano D.B."/>
            <person name="Miranda-Saavedra D."/>
            <person name="Angiuoli S.V."/>
            <person name="Creasy T."/>
            <person name="Amedeo P."/>
            <person name="Haas B."/>
            <person name="El-Sayed N.M."/>
            <person name="Wortman J.R."/>
            <person name="Feldblyum T."/>
            <person name="Tallon L."/>
            <person name="Schatz M."/>
            <person name="Shumway M."/>
            <person name="Koo H."/>
            <person name="Salzberg S.L."/>
            <person name="Schobel S."/>
            <person name="Pertea M."/>
            <person name="Pop M."/>
            <person name="White O."/>
            <person name="Barton G.J."/>
            <person name="Carlow C.K."/>
            <person name="Crawford M.J."/>
            <person name="Daub J."/>
            <person name="Dimmic M.W."/>
            <person name="Estes C.F."/>
            <person name="Foster J.M."/>
            <person name="Ganatra M."/>
            <person name="Gregory W.F."/>
            <person name="Johnson N.M."/>
            <person name="Jin J."/>
            <person name="Komuniecki R."/>
            <person name="Korf I."/>
            <person name="Kumar S."/>
            <person name="Laney S."/>
            <person name="Li B.W."/>
            <person name="Li W."/>
            <person name="Lindblom T.H."/>
            <person name="Lustigman S."/>
            <person name="Ma D."/>
            <person name="Maina C.V."/>
            <person name="Martin D.M."/>
            <person name="McCarter J.P."/>
            <person name="McReynolds L."/>
            <person name="Mitreva M."/>
            <person name="Nutman T.B."/>
            <person name="Parkinson J."/>
            <person name="Peregrin-Alvarez J.M."/>
            <person name="Poole C."/>
            <person name="Ren Q."/>
            <person name="Saunders L."/>
            <person name="Sluder A.E."/>
            <person name="Smith K."/>
            <person name="Stanke M."/>
            <person name="Unnasch T.R."/>
            <person name="Ware J."/>
            <person name="Wei A.D."/>
            <person name="Weil G."/>
            <person name="Williams D.J."/>
            <person name="Zhang Y."/>
            <person name="Williams S.A."/>
            <person name="Fraser-Liggett C."/>
            <person name="Slatko B."/>
            <person name="Blaxter M.L."/>
            <person name="Scott A.L."/>
        </authorList>
    </citation>
    <scope>NUCLEOTIDE SEQUENCE</scope>
    <source>
        <strain evidence="1">FR3</strain>
    </source>
</reference>
<proteinExistence type="predicted"/>
<accession>A0A1I9G368</accession>
<gene>
    <name evidence="1" type="primary">Bm954</name>
    <name evidence="1" type="ORF">BM_Bm954</name>
</gene>
<protein>
    <submittedName>
        <fullName evidence="1">Bm954</fullName>
    </submittedName>
</protein>
<dbReference type="EMBL" id="LN863357">
    <property type="protein sequence ID" value="CDQ01611.1"/>
    <property type="molecule type" value="Genomic_DNA"/>
</dbReference>
<feature type="non-terminal residue" evidence="1">
    <location>
        <position position="1"/>
    </location>
</feature>